<comment type="similarity">
    <text evidence="1 8">Belongs to the thioredoxin family.</text>
</comment>
<dbReference type="InterPro" id="IPR036249">
    <property type="entry name" value="Thioredoxin-like_sf"/>
</dbReference>
<keyword evidence="14" id="KW-1185">Reference proteome</keyword>
<dbReference type="Proteomes" id="UP000069912">
    <property type="component" value="Chromosome"/>
</dbReference>
<dbReference type="RefSeq" id="WP_067975842.1">
    <property type="nucleotide sequence ID" value="NZ_CAJHKM010000002.1"/>
</dbReference>
<dbReference type="GeneID" id="92903960"/>
<dbReference type="FunFam" id="3.40.30.10:FF:000001">
    <property type="entry name" value="Thioredoxin"/>
    <property type="match status" value="1"/>
</dbReference>
<sequence length="103" mass="11699">MVQALTDANFEAETQDGLVLVDFWATWCGPCRMQSPVIEQLDDEMGDQVKFTKVDVDENQETARQFGIMSIPTLLIKKDGEAVETLIGYTPKEKLEQILEQYL</sequence>
<evidence type="ECO:0000256" key="3">
    <source>
        <dbReference type="ARBA" id="ARBA00022448"/>
    </source>
</evidence>
<feature type="site" description="Deprotonates C-terminal active site Cys" evidence="9">
    <location>
        <position position="22"/>
    </location>
</feature>
<dbReference type="PANTHER" id="PTHR45663:SF11">
    <property type="entry name" value="GEO12009P1"/>
    <property type="match status" value="1"/>
</dbReference>
<dbReference type="AlphaFoldDB" id="A0A0X8FC68"/>
<dbReference type="NCBIfam" id="TIGR01068">
    <property type="entry name" value="thioredoxin"/>
    <property type="match status" value="1"/>
</dbReference>
<dbReference type="Gene3D" id="3.40.30.10">
    <property type="entry name" value="Glutaredoxin"/>
    <property type="match status" value="1"/>
</dbReference>
<dbReference type="PANTHER" id="PTHR45663">
    <property type="entry name" value="GEO12009P1"/>
    <property type="match status" value="1"/>
</dbReference>
<feature type="site" description="Contributes to redox potential value" evidence="9">
    <location>
        <position position="29"/>
    </location>
</feature>
<dbReference type="EMBL" id="PKGY01000001">
    <property type="protein sequence ID" value="PKZ23347.1"/>
    <property type="molecule type" value="Genomic_DNA"/>
</dbReference>
<evidence type="ECO:0000313" key="14">
    <source>
        <dbReference type="Proteomes" id="UP000069912"/>
    </source>
</evidence>
<accession>A0A0X8FC68</accession>
<proteinExistence type="inferred from homology"/>
<dbReference type="InterPro" id="IPR005746">
    <property type="entry name" value="Thioredoxin"/>
</dbReference>
<feature type="disulfide bond" description="Redox-active" evidence="10">
    <location>
        <begin position="28"/>
        <end position="31"/>
    </location>
</feature>
<reference evidence="13 15" key="3">
    <citation type="submission" date="2017-12" db="EMBL/GenBank/DDBJ databases">
        <title>Phylogenetic diversity of female urinary microbiome.</title>
        <authorList>
            <person name="Thomas-White K."/>
            <person name="Wolfe A.J."/>
        </authorList>
    </citation>
    <scope>NUCLEOTIDE SEQUENCE [LARGE SCALE GENOMIC DNA]</scope>
    <source>
        <strain evidence="13 15">UMB0139</strain>
    </source>
</reference>
<dbReference type="GO" id="GO:0045454">
    <property type="term" value="P:cell redox homeostasis"/>
    <property type="evidence" value="ECO:0007669"/>
    <property type="project" value="TreeGrafter"/>
</dbReference>
<dbReference type="PROSITE" id="PS51352">
    <property type="entry name" value="THIOREDOXIN_2"/>
    <property type="match status" value="1"/>
</dbReference>
<evidence type="ECO:0000256" key="10">
    <source>
        <dbReference type="PIRSR" id="PIRSR000077-4"/>
    </source>
</evidence>
<evidence type="ECO:0000313" key="12">
    <source>
        <dbReference type="EMBL" id="AMB94655.1"/>
    </source>
</evidence>
<reference evidence="14" key="2">
    <citation type="submission" date="2016-01" db="EMBL/GenBank/DDBJ databases">
        <title>Six Aerococcus type strain genome sequencing and assembly using PacBio and Illumina Hiseq.</title>
        <authorList>
            <person name="Carkaci D."/>
            <person name="Dargis R."/>
            <person name="Nielsen X.C."/>
            <person name="Skovgaard O."/>
            <person name="Fuursted K."/>
            <person name="Christensen J.J."/>
        </authorList>
    </citation>
    <scope>NUCLEOTIDE SEQUENCE [LARGE SCALE GENOMIC DNA]</scope>
    <source>
        <strain evidence="14">CCUG43001</strain>
    </source>
</reference>
<dbReference type="CDD" id="cd02947">
    <property type="entry name" value="TRX_family"/>
    <property type="match status" value="1"/>
</dbReference>
<keyword evidence="5 10" id="KW-1015">Disulfide bond</keyword>
<reference evidence="12 14" key="1">
    <citation type="journal article" date="2016" name="Genome Announc.">
        <title>Complete Genome Sequences of Aerococcus christensenii CCUG 28831T, Aerococcus sanguinicola CCUG 43001T, Aerococcus urinae CCUG 36881T, Aerococcus urinaeequi CCUG 28094T, Aerococcus urinaehominis CCUG 42038 BT, and Aerococcus viridans CCUG 4311T.</title>
        <authorList>
            <person name="Carkaci D."/>
            <person name="Dargis R."/>
            <person name="Nielsen X.C."/>
            <person name="Skovgaard O."/>
            <person name="Fuursted K."/>
            <person name="Christensen J.J."/>
        </authorList>
    </citation>
    <scope>NUCLEOTIDE SEQUENCE [LARGE SCALE GENOMIC DNA]</scope>
    <source>
        <strain evidence="12 14">CCUG43001</strain>
    </source>
</reference>
<name>A0A0X8FC68_9LACT</name>
<dbReference type="SUPFAM" id="SSF52833">
    <property type="entry name" value="Thioredoxin-like"/>
    <property type="match status" value="1"/>
</dbReference>
<organism evidence="12 14">
    <name type="scientific">Aerococcus sanguinicola</name>
    <dbReference type="NCBI Taxonomy" id="119206"/>
    <lineage>
        <taxon>Bacteria</taxon>
        <taxon>Bacillati</taxon>
        <taxon>Bacillota</taxon>
        <taxon>Bacilli</taxon>
        <taxon>Lactobacillales</taxon>
        <taxon>Aerococcaceae</taxon>
        <taxon>Aerococcus</taxon>
    </lineage>
</organism>
<keyword evidence="4" id="KW-0249">Electron transport</keyword>
<evidence type="ECO:0000313" key="13">
    <source>
        <dbReference type="EMBL" id="PKZ23347.1"/>
    </source>
</evidence>
<dbReference type="PROSITE" id="PS00194">
    <property type="entry name" value="THIOREDOXIN_1"/>
    <property type="match status" value="1"/>
</dbReference>
<evidence type="ECO:0000256" key="1">
    <source>
        <dbReference type="ARBA" id="ARBA00008987"/>
    </source>
</evidence>
<dbReference type="Proteomes" id="UP000234239">
    <property type="component" value="Unassembled WGS sequence"/>
</dbReference>
<dbReference type="EMBL" id="CP014160">
    <property type="protein sequence ID" value="AMB94655.1"/>
    <property type="molecule type" value="Genomic_DNA"/>
</dbReference>
<keyword evidence="6 10" id="KW-0676">Redox-active center</keyword>
<gene>
    <name evidence="13" type="primary">trxA</name>
    <name evidence="12" type="ORF">AWM72_07755</name>
    <name evidence="13" type="ORF">CYJ28_01995</name>
</gene>
<evidence type="ECO:0000256" key="6">
    <source>
        <dbReference type="ARBA" id="ARBA00023284"/>
    </source>
</evidence>
<dbReference type="KEGG" id="asan:AWM72_07755"/>
<dbReference type="InterPro" id="IPR013766">
    <property type="entry name" value="Thioredoxin_domain"/>
</dbReference>
<feature type="site" description="Contributes to redox potential value" evidence="9">
    <location>
        <position position="30"/>
    </location>
</feature>
<dbReference type="InterPro" id="IPR017937">
    <property type="entry name" value="Thioredoxin_CS"/>
</dbReference>
<feature type="active site" description="Nucleophile" evidence="9">
    <location>
        <position position="31"/>
    </location>
</feature>
<dbReference type="PRINTS" id="PR00421">
    <property type="entry name" value="THIOREDOXIN"/>
</dbReference>
<keyword evidence="3" id="KW-0813">Transport</keyword>
<feature type="domain" description="Thioredoxin" evidence="11">
    <location>
        <begin position="1"/>
        <end position="103"/>
    </location>
</feature>
<dbReference type="PIRSF" id="PIRSF000077">
    <property type="entry name" value="Thioredoxin"/>
    <property type="match status" value="1"/>
</dbReference>
<evidence type="ECO:0000256" key="5">
    <source>
        <dbReference type="ARBA" id="ARBA00023157"/>
    </source>
</evidence>
<protein>
    <recommendedName>
        <fullName evidence="2 7">Thioredoxin</fullName>
    </recommendedName>
</protein>
<dbReference type="OrthoDB" id="9790390at2"/>
<evidence type="ECO:0000256" key="7">
    <source>
        <dbReference type="NCBIfam" id="TIGR01068"/>
    </source>
</evidence>
<evidence type="ECO:0000256" key="4">
    <source>
        <dbReference type="ARBA" id="ARBA00022982"/>
    </source>
</evidence>
<evidence type="ECO:0000256" key="2">
    <source>
        <dbReference type="ARBA" id="ARBA00020570"/>
    </source>
</evidence>
<evidence type="ECO:0000259" key="11">
    <source>
        <dbReference type="PROSITE" id="PS51352"/>
    </source>
</evidence>
<feature type="active site" description="Nucleophile" evidence="9">
    <location>
        <position position="28"/>
    </location>
</feature>
<evidence type="ECO:0000313" key="15">
    <source>
        <dbReference type="Proteomes" id="UP000234239"/>
    </source>
</evidence>
<dbReference type="GO" id="GO:0005829">
    <property type="term" value="C:cytosol"/>
    <property type="evidence" value="ECO:0007669"/>
    <property type="project" value="TreeGrafter"/>
</dbReference>
<evidence type="ECO:0000256" key="8">
    <source>
        <dbReference type="PIRNR" id="PIRNR000077"/>
    </source>
</evidence>
<dbReference type="Pfam" id="PF00085">
    <property type="entry name" value="Thioredoxin"/>
    <property type="match status" value="1"/>
</dbReference>
<evidence type="ECO:0000256" key="9">
    <source>
        <dbReference type="PIRSR" id="PIRSR000077-1"/>
    </source>
</evidence>
<dbReference type="GO" id="GO:0015035">
    <property type="term" value="F:protein-disulfide reductase activity"/>
    <property type="evidence" value="ECO:0007669"/>
    <property type="project" value="UniProtKB-UniRule"/>
</dbReference>